<feature type="transmembrane region" description="Helical" evidence="5">
    <location>
        <begin position="363"/>
        <end position="384"/>
    </location>
</feature>
<feature type="transmembrane region" description="Helical" evidence="5">
    <location>
        <begin position="274"/>
        <end position="292"/>
    </location>
</feature>
<protein>
    <submittedName>
        <fullName evidence="7">MFS transporter</fullName>
    </submittedName>
</protein>
<feature type="transmembrane region" description="Helical" evidence="5">
    <location>
        <begin position="169"/>
        <end position="187"/>
    </location>
</feature>
<dbReference type="AlphaFoldDB" id="A0A5M3W6G1"/>
<evidence type="ECO:0000256" key="2">
    <source>
        <dbReference type="ARBA" id="ARBA00022692"/>
    </source>
</evidence>
<dbReference type="InterPro" id="IPR036259">
    <property type="entry name" value="MFS_trans_sf"/>
</dbReference>
<evidence type="ECO:0000256" key="4">
    <source>
        <dbReference type="ARBA" id="ARBA00023136"/>
    </source>
</evidence>
<gene>
    <name evidence="7" type="ORF">Acor_59160</name>
</gene>
<proteinExistence type="predicted"/>
<keyword evidence="3 5" id="KW-1133">Transmembrane helix</keyword>
<evidence type="ECO:0000313" key="8">
    <source>
        <dbReference type="Proteomes" id="UP000334990"/>
    </source>
</evidence>
<feature type="transmembrane region" description="Helical" evidence="5">
    <location>
        <begin position="334"/>
        <end position="357"/>
    </location>
</feature>
<dbReference type="Proteomes" id="UP000334990">
    <property type="component" value="Unassembled WGS sequence"/>
</dbReference>
<accession>A0A5M3W6G1</accession>
<feature type="transmembrane region" description="Helical" evidence="5">
    <location>
        <begin position="143"/>
        <end position="163"/>
    </location>
</feature>
<feature type="transmembrane region" description="Helical" evidence="5">
    <location>
        <begin position="80"/>
        <end position="98"/>
    </location>
</feature>
<feature type="transmembrane region" description="Helical" evidence="5">
    <location>
        <begin position="215"/>
        <end position="240"/>
    </location>
</feature>
<reference evidence="7 8" key="1">
    <citation type="submission" date="2019-10" db="EMBL/GenBank/DDBJ databases">
        <title>Whole genome shotgun sequence of Acrocarpospora corrugata NBRC 13972.</title>
        <authorList>
            <person name="Ichikawa N."/>
            <person name="Kimura A."/>
            <person name="Kitahashi Y."/>
            <person name="Komaki H."/>
            <person name="Oguchi A."/>
        </authorList>
    </citation>
    <scope>NUCLEOTIDE SEQUENCE [LARGE SCALE GENOMIC DNA]</scope>
    <source>
        <strain evidence="7 8">NBRC 13972</strain>
    </source>
</reference>
<keyword evidence="8" id="KW-1185">Reference proteome</keyword>
<evidence type="ECO:0000256" key="5">
    <source>
        <dbReference type="SAM" id="Phobius"/>
    </source>
</evidence>
<dbReference type="OrthoDB" id="4229605at2"/>
<feature type="transmembrane region" description="Helical" evidence="5">
    <location>
        <begin position="246"/>
        <end position="267"/>
    </location>
</feature>
<dbReference type="InterPro" id="IPR011701">
    <property type="entry name" value="MFS"/>
</dbReference>
<dbReference type="SUPFAM" id="SSF103473">
    <property type="entry name" value="MFS general substrate transporter"/>
    <property type="match status" value="1"/>
</dbReference>
<dbReference type="EMBL" id="BLAD01000073">
    <property type="protein sequence ID" value="GES03850.1"/>
    <property type="molecule type" value="Genomic_DNA"/>
</dbReference>
<dbReference type="PROSITE" id="PS50850">
    <property type="entry name" value="MFS"/>
    <property type="match status" value="1"/>
</dbReference>
<name>A0A5M3W6G1_9ACTN</name>
<comment type="subcellular location">
    <subcellularLocation>
        <location evidence="1">Cell membrane</location>
        <topology evidence="1">Multi-pass membrane protein</topology>
    </subcellularLocation>
</comment>
<feature type="transmembrane region" description="Helical" evidence="5">
    <location>
        <begin position="104"/>
        <end position="122"/>
    </location>
</feature>
<dbReference type="RefSeq" id="WP_155339982.1">
    <property type="nucleotide sequence ID" value="NZ_BAAABN010000042.1"/>
</dbReference>
<evidence type="ECO:0000313" key="7">
    <source>
        <dbReference type="EMBL" id="GES03850.1"/>
    </source>
</evidence>
<evidence type="ECO:0000256" key="3">
    <source>
        <dbReference type="ARBA" id="ARBA00022989"/>
    </source>
</evidence>
<organism evidence="7 8">
    <name type="scientific">Acrocarpospora corrugata</name>
    <dbReference type="NCBI Taxonomy" id="35763"/>
    <lineage>
        <taxon>Bacteria</taxon>
        <taxon>Bacillati</taxon>
        <taxon>Actinomycetota</taxon>
        <taxon>Actinomycetes</taxon>
        <taxon>Streptosporangiales</taxon>
        <taxon>Streptosporangiaceae</taxon>
        <taxon>Acrocarpospora</taxon>
    </lineage>
</organism>
<comment type="caution">
    <text evidence="7">The sequence shown here is derived from an EMBL/GenBank/DDBJ whole genome shotgun (WGS) entry which is preliminary data.</text>
</comment>
<feature type="transmembrane region" description="Helical" evidence="5">
    <location>
        <begin position="51"/>
        <end position="73"/>
    </location>
</feature>
<dbReference type="InterPro" id="IPR020846">
    <property type="entry name" value="MFS_dom"/>
</dbReference>
<feature type="domain" description="Major facilitator superfamily (MFS) profile" evidence="6">
    <location>
        <begin position="1"/>
        <end position="192"/>
    </location>
</feature>
<dbReference type="GO" id="GO:0005886">
    <property type="term" value="C:plasma membrane"/>
    <property type="evidence" value="ECO:0007669"/>
    <property type="project" value="UniProtKB-SubCell"/>
</dbReference>
<evidence type="ECO:0000256" key="1">
    <source>
        <dbReference type="ARBA" id="ARBA00004651"/>
    </source>
</evidence>
<evidence type="ECO:0000259" key="6">
    <source>
        <dbReference type="PROSITE" id="PS50850"/>
    </source>
</evidence>
<dbReference type="Gene3D" id="1.20.1250.20">
    <property type="entry name" value="MFS general substrate transporter like domains"/>
    <property type="match status" value="2"/>
</dbReference>
<keyword evidence="4 5" id="KW-0472">Membrane</keyword>
<sequence length="393" mass="40333">MEIEPYRRVFAQPGVRTLLLVGLFARIPVTATSLVLTLHTVNTLGHTWTQAGLVAASATIGTAVGSPVSGWLIDRYGVRPVILVTMLAQFAFWLSAPLLSYPALLALAAVSGLLMLPIFGVIRQCLAAMVPPESHRTGFALDSMATEASFMIGPAVAAAGVIASSSATAMVVISVGFLGSGLALILLNPPTRSEAERAAETGERIPRRQWLTPRLLTALAMGSTLCFVLTATDLAIVASLQESGQTGWIGLVIALWCFASLIGGFVYGGLSRGFSPLVMIAGLSALTVPVGLVGGGWWWLSLALIPGGLLCAPSLSSTVDIASKWAPAAARGEVMGLHGTFLTVGVACASPIAGGIIDGAGPGWAFAGAGLIGLAAVAAATPFWRRAPEPVLA</sequence>
<dbReference type="PANTHER" id="PTHR23542:SF1">
    <property type="entry name" value="MAJOR FACILITATOR SUPERFAMILY (MFS) PROFILE DOMAIN-CONTAINING PROTEIN"/>
    <property type="match status" value="1"/>
</dbReference>
<keyword evidence="2 5" id="KW-0812">Transmembrane</keyword>
<feature type="transmembrane region" description="Helical" evidence="5">
    <location>
        <begin position="17"/>
        <end position="39"/>
    </location>
</feature>
<dbReference type="GO" id="GO:0022857">
    <property type="term" value="F:transmembrane transporter activity"/>
    <property type="evidence" value="ECO:0007669"/>
    <property type="project" value="InterPro"/>
</dbReference>
<dbReference type="Pfam" id="PF07690">
    <property type="entry name" value="MFS_1"/>
    <property type="match status" value="1"/>
</dbReference>
<dbReference type="PANTHER" id="PTHR23542">
    <property type="match status" value="1"/>
</dbReference>